<keyword evidence="5" id="KW-1185">Reference proteome</keyword>
<gene>
    <name evidence="4" type="ORF">KPH14_006234</name>
</gene>
<sequence>MENMVSAIPVCFTFTYSHWQFSCQIANGPKLKIGYYFRAGLKEERIRQKVVLSKGKGMELILLISTLLALIGQANCRCSLTPIIDGERSVAYACTDSELSDLDEISDEAEWIEFSVSRIRAIPDDAFSRFHRLQRLSFYNCHVDFIAADAFRGLHHLDWLIFHGTKLHVARTAWFRHLPNLRKLVLDRCGIVYIEGDAFRMLSRLEILSLYDNELDCLTIDELMPLRSLRTVRIDGNPWLCECRRRLERFFKERRILENAGMDEKKMPVRMSLRQCMENTEFSTITRHSLISRTEIFSGGDRFQTSSLRSLDRLPDKTSWIQISGLRLDRISSYAFFRFGNSLTSLEFRDCIIDTIEPNAFAGLYKLERLSFVNNELPLVDANWFRDLVNLRRLVLARNEIREIQKFTFWYLKNSLRYLDIRDNRLRCLPIEEIERFSRLERLDVTGNPWSCSCRQNLERALVKSNIGFEITVGRCYEDDKEIPMIVDGQRRNQTGPQTTLVTGNVHWATFEETLSKMNVTLPIPEAQTPTPPITIAPTTMTHHQPTTERVHTISVVPTQRPAINKGTCISDDDSQQIYTCTSLTSISPINSINPRAHTIRIILSDLSVIPPESFQRFNGYLRRLELRDCGIERVAPGALAGLYNLEYLSFHNNALESFTRGYLEGVSSNLRYLDLSRNRITKIDNEVFDLLPHLTGLDISENLMNCIGIEHLEHRSTYLRSFEVSGNPWSCLCGIKLARFLQNRNLVYNKSTLIDTAECYGTREPTWPVTSTQSPATSMITTVATITIPTTTATEETPSTIEGICTAHRNDDKELRYICSGGNLLLFNTIPTEVTAIEFHDGHLPRLPAYVLTRFKNLRELLIRNAGLRVIESGAFDGLDELRVLTIQDNPLTMVDGTWLDLKHLERLDLRGNSIRYVTPGAFRNLRRLQYLNLEGNDLKCIFTSDLNEMPEVYVVEFSGNPLKWRCRLELEQFLEMRKIRFVRIEDSCEGKKYMRNILWENRTDIQSGNECQACSSGIRMESSLLILWPVAVSCLSRILCF</sequence>
<dbReference type="InterPro" id="IPR001611">
    <property type="entry name" value="Leu-rich_rpt"/>
</dbReference>
<dbReference type="SMART" id="SM00369">
    <property type="entry name" value="LRR_TYP"/>
    <property type="match status" value="12"/>
</dbReference>
<dbReference type="InterPro" id="IPR032675">
    <property type="entry name" value="LRR_dom_sf"/>
</dbReference>
<dbReference type="SMART" id="SM00365">
    <property type="entry name" value="LRR_SD22"/>
    <property type="match status" value="5"/>
</dbReference>
<proteinExistence type="predicted"/>
<dbReference type="SUPFAM" id="SSF52058">
    <property type="entry name" value="L domain-like"/>
    <property type="match status" value="3"/>
</dbReference>
<evidence type="ECO:0000256" key="1">
    <source>
        <dbReference type="ARBA" id="ARBA00022614"/>
    </source>
</evidence>
<accession>A0AAD9RIP6</accession>
<keyword evidence="1" id="KW-0433">Leucine-rich repeat</keyword>
<dbReference type="InterPro" id="IPR003591">
    <property type="entry name" value="Leu-rich_rpt_typical-subtyp"/>
</dbReference>
<name>A0AAD9RIP6_9HYME</name>
<dbReference type="Gene3D" id="3.80.10.10">
    <property type="entry name" value="Ribonuclease Inhibitor"/>
    <property type="match status" value="4"/>
</dbReference>
<dbReference type="EMBL" id="JAIFRP010000053">
    <property type="protein sequence ID" value="KAK2580497.1"/>
    <property type="molecule type" value="Genomic_DNA"/>
</dbReference>
<dbReference type="Pfam" id="PF13855">
    <property type="entry name" value="LRR_8"/>
    <property type="match status" value="4"/>
</dbReference>
<organism evidence="4 5">
    <name type="scientific">Odynerus spinipes</name>
    <dbReference type="NCBI Taxonomy" id="1348599"/>
    <lineage>
        <taxon>Eukaryota</taxon>
        <taxon>Metazoa</taxon>
        <taxon>Ecdysozoa</taxon>
        <taxon>Arthropoda</taxon>
        <taxon>Hexapoda</taxon>
        <taxon>Insecta</taxon>
        <taxon>Pterygota</taxon>
        <taxon>Neoptera</taxon>
        <taxon>Endopterygota</taxon>
        <taxon>Hymenoptera</taxon>
        <taxon>Apocrita</taxon>
        <taxon>Aculeata</taxon>
        <taxon>Vespoidea</taxon>
        <taxon>Vespidae</taxon>
        <taxon>Eumeninae</taxon>
        <taxon>Odynerus</taxon>
    </lineage>
</organism>
<evidence type="ECO:0000256" key="3">
    <source>
        <dbReference type="ARBA" id="ARBA00022737"/>
    </source>
</evidence>
<dbReference type="PANTHER" id="PTHR24366">
    <property type="entry name" value="IG(IMMUNOGLOBULIN) AND LRR(LEUCINE RICH REPEAT) DOMAINS"/>
    <property type="match status" value="1"/>
</dbReference>
<reference evidence="4" key="1">
    <citation type="submission" date="2021-08" db="EMBL/GenBank/DDBJ databases">
        <authorList>
            <person name="Misof B."/>
            <person name="Oliver O."/>
            <person name="Podsiadlowski L."/>
            <person name="Donath A."/>
            <person name="Peters R."/>
            <person name="Mayer C."/>
            <person name="Rust J."/>
            <person name="Gunkel S."/>
            <person name="Lesny P."/>
            <person name="Martin S."/>
            <person name="Oeyen J.P."/>
            <person name="Petersen M."/>
            <person name="Panagiotis P."/>
            <person name="Wilbrandt J."/>
            <person name="Tanja T."/>
        </authorList>
    </citation>
    <scope>NUCLEOTIDE SEQUENCE</scope>
    <source>
        <strain evidence="4">GBR_01_08_01A</strain>
        <tissue evidence="4">Thorax + abdomen</tissue>
    </source>
</reference>
<keyword evidence="2" id="KW-0732">Signal</keyword>
<dbReference type="AlphaFoldDB" id="A0AAD9RIP6"/>
<dbReference type="Proteomes" id="UP001258017">
    <property type="component" value="Unassembled WGS sequence"/>
</dbReference>
<evidence type="ECO:0000313" key="5">
    <source>
        <dbReference type="Proteomes" id="UP001258017"/>
    </source>
</evidence>
<evidence type="ECO:0000313" key="4">
    <source>
        <dbReference type="EMBL" id="KAK2580497.1"/>
    </source>
</evidence>
<protein>
    <submittedName>
        <fullName evidence="4">Uncharacterized protein</fullName>
    </submittedName>
</protein>
<dbReference type="PROSITE" id="PS51450">
    <property type="entry name" value="LRR"/>
    <property type="match status" value="1"/>
</dbReference>
<comment type="caution">
    <text evidence="4">The sequence shown here is derived from an EMBL/GenBank/DDBJ whole genome shotgun (WGS) entry which is preliminary data.</text>
</comment>
<dbReference type="PANTHER" id="PTHR24366:SF161">
    <property type="entry name" value="TIR DOMAIN-CONTAINING PROTEIN"/>
    <property type="match status" value="1"/>
</dbReference>
<keyword evidence="3" id="KW-0677">Repeat</keyword>
<reference evidence="4" key="2">
    <citation type="journal article" date="2023" name="Commun. Biol.">
        <title>Intrasexual cuticular hydrocarbon dimorphism in a wasp sheds light on hydrocarbon biosynthesis genes in Hymenoptera.</title>
        <authorList>
            <person name="Moris V.C."/>
            <person name="Podsiadlowski L."/>
            <person name="Martin S."/>
            <person name="Oeyen J.P."/>
            <person name="Donath A."/>
            <person name="Petersen M."/>
            <person name="Wilbrandt J."/>
            <person name="Misof B."/>
            <person name="Liedtke D."/>
            <person name="Thamm M."/>
            <person name="Scheiner R."/>
            <person name="Schmitt T."/>
            <person name="Niehuis O."/>
        </authorList>
    </citation>
    <scope>NUCLEOTIDE SEQUENCE</scope>
    <source>
        <strain evidence="4">GBR_01_08_01A</strain>
    </source>
</reference>
<evidence type="ECO:0000256" key="2">
    <source>
        <dbReference type="ARBA" id="ARBA00022729"/>
    </source>
</evidence>